<dbReference type="EMBL" id="JAMSHJ010000004">
    <property type="protein sequence ID" value="KAI5417478.1"/>
    <property type="molecule type" value="Genomic_DNA"/>
</dbReference>
<keyword evidence="4" id="KW-1185">Reference proteome</keyword>
<dbReference type="InterPro" id="IPR004312">
    <property type="entry name" value="ATHILA_Orf1_C"/>
</dbReference>
<accession>A0A9D4XAB1</accession>
<proteinExistence type="predicted"/>
<feature type="domain" description="Arabidopsis retrotransposon Orf1 C-terminal" evidence="2">
    <location>
        <begin position="81"/>
        <end position="170"/>
    </location>
</feature>
<name>A0A9D4XAB1_PEA</name>
<reference evidence="3 4" key="1">
    <citation type="journal article" date="2022" name="Nat. Genet.">
        <title>Improved pea reference genome and pan-genome highlight genomic features and evolutionary characteristics.</title>
        <authorList>
            <person name="Yang T."/>
            <person name="Liu R."/>
            <person name="Luo Y."/>
            <person name="Hu S."/>
            <person name="Wang D."/>
            <person name="Wang C."/>
            <person name="Pandey M.K."/>
            <person name="Ge S."/>
            <person name="Xu Q."/>
            <person name="Li N."/>
            <person name="Li G."/>
            <person name="Huang Y."/>
            <person name="Saxena R.K."/>
            <person name="Ji Y."/>
            <person name="Li M."/>
            <person name="Yan X."/>
            <person name="He Y."/>
            <person name="Liu Y."/>
            <person name="Wang X."/>
            <person name="Xiang C."/>
            <person name="Varshney R.K."/>
            <person name="Ding H."/>
            <person name="Gao S."/>
            <person name="Zong X."/>
        </authorList>
    </citation>
    <scope>NUCLEOTIDE SEQUENCE [LARGE SCALE GENOMIC DNA]</scope>
    <source>
        <strain evidence="3 4">cv. Zhongwan 6</strain>
    </source>
</reference>
<protein>
    <recommendedName>
        <fullName evidence="2">Arabidopsis retrotransposon Orf1 C-terminal domain-containing protein</fullName>
    </recommendedName>
</protein>
<evidence type="ECO:0000313" key="3">
    <source>
        <dbReference type="EMBL" id="KAI5417478.1"/>
    </source>
</evidence>
<dbReference type="Gramene" id="Psat04G0218400-T1">
    <property type="protein sequence ID" value="KAI5417478.1"/>
    <property type="gene ID" value="KIW84_042184"/>
</dbReference>
<dbReference type="Pfam" id="PF03078">
    <property type="entry name" value="ATHILA"/>
    <property type="match status" value="1"/>
</dbReference>
<feature type="compositionally biased region" description="Acidic residues" evidence="1">
    <location>
        <begin position="185"/>
        <end position="195"/>
    </location>
</feature>
<comment type="caution">
    <text evidence="3">The sequence shown here is derived from an EMBL/GenBank/DDBJ whole genome shotgun (WGS) entry which is preliminary data.</text>
</comment>
<dbReference type="Proteomes" id="UP001058974">
    <property type="component" value="Chromosome 4"/>
</dbReference>
<feature type="region of interest" description="Disordered" evidence="1">
    <location>
        <begin position="290"/>
        <end position="326"/>
    </location>
</feature>
<evidence type="ECO:0000256" key="1">
    <source>
        <dbReference type="SAM" id="MobiDB-lite"/>
    </source>
</evidence>
<evidence type="ECO:0000259" key="2">
    <source>
        <dbReference type="Pfam" id="PF03078"/>
    </source>
</evidence>
<evidence type="ECO:0000313" key="4">
    <source>
        <dbReference type="Proteomes" id="UP001058974"/>
    </source>
</evidence>
<organism evidence="3 4">
    <name type="scientific">Pisum sativum</name>
    <name type="common">Garden pea</name>
    <name type="synonym">Lathyrus oleraceus</name>
    <dbReference type="NCBI Taxonomy" id="3888"/>
    <lineage>
        <taxon>Eukaryota</taxon>
        <taxon>Viridiplantae</taxon>
        <taxon>Streptophyta</taxon>
        <taxon>Embryophyta</taxon>
        <taxon>Tracheophyta</taxon>
        <taxon>Spermatophyta</taxon>
        <taxon>Magnoliopsida</taxon>
        <taxon>eudicotyledons</taxon>
        <taxon>Gunneridae</taxon>
        <taxon>Pentapetalae</taxon>
        <taxon>rosids</taxon>
        <taxon>fabids</taxon>
        <taxon>Fabales</taxon>
        <taxon>Fabaceae</taxon>
        <taxon>Papilionoideae</taxon>
        <taxon>50 kb inversion clade</taxon>
        <taxon>NPAAA clade</taxon>
        <taxon>Hologalegina</taxon>
        <taxon>IRL clade</taxon>
        <taxon>Fabeae</taxon>
        <taxon>Lathyrus</taxon>
    </lineage>
</organism>
<gene>
    <name evidence="3" type="ORF">KIW84_042184</name>
</gene>
<dbReference type="AlphaFoldDB" id="A0A9D4XAB1"/>
<feature type="compositionally biased region" description="Basic and acidic residues" evidence="1">
    <location>
        <begin position="290"/>
        <end position="299"/>
    </location>
</feature>
<sequence length="326" mass="36971">MEFNGFILREGKPGDRQRKIIERLQNREILPTSTNELAGLLGIPHGEGVICEGPLNSDWSVEGSLTNRRINSVPFMISHMALTLNKAGPIAFGGLITSIVRALDLNNEITTLDSLAPRTINLKFLRDMKLCRLRRERGYVFMVHGIAIPSVVLPCTRRTDVRNERNLTYVLDAPPILGPLPPNVPDEEGHDTDEEFDRRERSLIPHMSPHHPSPPHTAPSSSFAGSAPGFYITEEMWLESEGMMTYSSLLTIINEQVRQQHYHRQHSALIEATQGSILSNLREVRTAQDALQDRMDQRDRRRSRTRRPPQYGEGFQSNRSPAREKE</sequence>
<feature type="region of interest" description="Disordered" evidence="1">
    <location>
        <begin position="178"/>
        <end position="197"/>
    </location>
</feature>